<dbReference type="OrthoDB" id="4307453at2"/>
<keyword evidence="3" id="KW-1185">Reference proteome</keyword>
<dbReference type="Gene3D" id="1.10.10.10">
    <property type="entry name" value="Winged helix-like DNA-binding domain superfamily/Winged helix DNA-binding domain"/>
    <property type="match status" value="1"/>
</dbReference>
<dbReference type="SMART" id="SM00421">
    <property type="entry name" value="HTH_LUXR"/>
    <property type="match status" value="1"/>
</dbReference>
<dbReference type="InterPro" id="IPR016032">
    <property type="entry name" value="Sig_transdc_resp-reg_C-effctor"/>
</dbReference>
<dbReference type="InterPro" id="IPR036388">
    <property type="entry name" value="WH-like_DNA-bd_sf"/>
</dbReference>
<feature type="domain" description="HTH luxR-type" evidence="1">
    <location>
        <begin position="258"/>
        <end position="323"/>
    </location>
</feature>
<organism evidence="2 3">
    <name type="scientific">Streptomyces diastatochromogenes</name>
    <dbReference type="NCBI Taxonomy" id="42236"/>
    <lineage>
        <taxon>Bacteria</taxon>
        <taxon>Bacillati</taxon>
        <taxon>Actinomycetota</taxon>
        <taxon>Actinomycetes</taxon>
        <taxon>Kitasatosporales</taxon>
        <taxon>Streptomycetaceae</taxon>
        <taxon>Streptomyces</taxon>
    </lineage>
</organism>
<dbReference type="PANTHER" id="PTHR34293">
    <property type="entry name" value="HTH-TYPE TRANSCRIPTIONAL REGULATOR TRMBL2"/>
    <property type="match status" value="1"/>
</dbReference>
<protein>
    <submittedName>
        <fullName evidence="2">Helix-turn-helix transcriptional regulator</fullName>
    </submittedName>
</protein>
<dbReference type="AlphaFoldDB" id="A0A233SPR2"/>
<gene>
    <name evidence="2" type="ORF">BEK98_08700</name>
</gene>
<dbReference type="PANTHER" id="PTHR34293:SF1">
    <property type="entry name" value="HTH-TYPE TRANSCRIPTIONAL REGULATOR TRMBL2"/>
    <property type="match status" value="1"/>
</dbReference>
<dbReference type="PRINTS" id="PR00038">
    <property type="entry name" value="HTHLUXR"/>
</dbReference>
<dbReference type="RefSeq" id="WP_094215860.1">
    <property type="nucleotide sequence ID" value="NZ_MCGQ01000008.1"/>
</dbReference>
<comment type="caution">
    <text evidence="2">The sequence shown here is derived from an EMBL/GenBank/DDBJ whole genome shotgun (WGS) entry which is preliminary data.</text>
</comment>
<dbReference type="Proteomes" id="UP000215483">
    <property type="component" value="Unassembled WGS sequence"/>
</dbReference>
<evidence type="ECO:0000313" key="2">
    <source>
        <dbReference type="EMBL" id="OXY97626.1"/>
    </source>
</evidence>
<dbReference type="InterPro" id="IPR051797">
    <property type="entry name" value="TrmB-like"/>
</dbReference>
<dbReference type="SUPFAM" id="SSF46894">
    <property type="entry name" value="C-terminal effector domain of the bipartite response regulators"/>
    <property type="match status" value="1"/>
</dbReference>
<dbReference type="GO" id="GO:0006355">
    <property type="term" value="P:regulation of DNA-templated transcription"/>
    <property type="evidence" value="ECO:0007669"/>
    <property type="project" value="InterPro"/>
</dbReference>
<dbReference type="PROSITE" id="PS50043">
    <property type="entry name" value="HTH_LUXR_2"/>
    <property type="match status" value="1"/>
</dbReference>
<reference evidence="2 3" key="1">
    <citation type="submission" date="2016-07" db="EMBL/GenBank/DDBJ databases">
        <title>Draft genome of Streptomyces diastatochromogenes.</title>
        <authorList>
            <person name="Podduturi R."/>
            <person name="Lukassen M.B."/>
            <person name="Clausen N."/>
            <person name="Nielsen J.L."/>
            <person name="Jorgensen N.O."/>
        </authorList>
    </citation>
    <scope>NUCLEOTIDE SEQUENCE [LARGE SCALE GENOMIC DNA]</scope>
    <source>
        <strain evidence="2 3">DSM 40608</strain>
    </source>
</reference>
<proteinExistence type="predicted"/>
<accession>A0A233SPR2</accession>
<sequence length="332" mass="36952">MTAAPHRDHGAEELCAAGVKLYEQALRDGRLRVEEAVEAPCLTRFGLLHPARDEPARLEPVAPAAALIRMLRGSRARIADEYRREDRLVEQFEPLMRTDGPRAAGADTPLLRLHSGTQRINQALTEAMEQARQEVLCIQPSAGMAGPRGEAAHDVAYHRDQRLLDRGGRIRTLFQHTVVHLPAVHAYNERLVGDIEGRCLDELTDRLIVMDRTVAFLPADDDGALALEVRHPALVAYFVTTFDRLWRLATPVYPQPVRRPTLKGVTPRQRAIARLLVEGHTDAVIAERLGMNVRTTRDHIARLATTLGSDSRAQLGYLIARSGILELEEAAR</sequence>
<dbReference type="EMBL" id="MCGQ01000008">
    <property type="protein sequence ID" value="OXY97626.1"/>
    <property type="molecule type" value="Genomic_DNA"/>
</dbReference>
<evidence type="ECO:0000259" key="1">
    <source>
        <dbReference type="PROSITE" id="PS50043"/>
    </source>
</evidence>
<name>A0A233SPR2_STRDA</name>
<dbReference type="GO" id="GO:0003677">
    <property type="term" value="F:DNA binding"/>
    <property type="evidence" value="ECO:0007669"/>
    <property type="project" value="InterPro"/>
</dbReference>
<dbReference type="InterPro" id="IPR000792">
    <property type="entry name" value="Tscrpt_reg_LuxR_C"/>
</dbReference>
<evidence type="ECO:0000313" key="3">
    <source>
        <dbReference type="Proteomes" id="UP000215483"/>
    </source>
</evidence>